<name>A0ABV6NQQ9_9ACTN</name>
<evidence type="ECO:0000313" key="4">
    <source>
        <dbReference type="Proteomes" id="UP001589894"/>
    </source>
</evidence>
<keyword evidence="4" id="KW-1185">Reference proteome</keyword>
<feature type="transmembrane region" description="Helical" evidence="1">
    <location>
        <begin position="30"/>
        <end position="51"/>
    </location>
</feature>
<evidence type="ECO:0000259" key="2">
    <source>
        <dbReference type="Pfam" id="PF07811"/>
    </source>
</evidence>
<sequence>MAEPRVRFDESGDRTLGWLNRTRHRTPDQGAAAVEMALVLPLLLLLIFGIIDFGRMLNAQLNATQAAHEGARAAAFGQDPADRVAAIAGTDVQVTVADPCQPGSLPDSAPVTVRVVDRFQFVTPIGALAGITLGGPDNRIAITGRGVMPCQ</sequence>
<keyword evidence="1" id="KW-1133">Transmembrane helix</keyword>
<reference evidence="3 4" key="1">
    <citation type="submission" date="2024-09" db="EMBL/GenBank/DDBJ databases">
        <authorList>
            <person name="Sun Q."/>
            <person name="Mori K."/>
        </authorList>
    </citation>
    <scope>NUCLEOTIDE SEQUENCE [LARGE SCALE GENOMIC DNA]</scope>
    <source>
        <strain evidence="3 4">TBRC 2205</strain>
    </source>
</reference>
<keyword evidence="1" id="KW-0812">Transmembrane</keyword>
<evidence type="ECO:0000256" key="1">
    <source>
        <dbReference type="SAM" id="Phobius"/>
    </source>
</evidence>
<comment type="caution">
    <text evidence="3">The sequence shown here is derived from an EMBL/GenBank/DDBJ whole genome shotgun (WGS) entry which is preliminary data.</text>
</comment>
<gene>
    <name evidence="3" type="ORF">ACFFHU_02370</name>
</gene>
<feature type="domain" description="TadE-like" evidence="2">
    <location>
        <begin position="30"/>
        <end position="72"/>
    </location>
</feature>
<dbReference type="Pfam" id="PF07811">
    <property type="entry name" value="TadE"/>
    <property type="match status" value="1"/>
</dbReference>
<dbReference type="Proteomes" id="UP001589894">
    <property type="component" value="Unassembled WGS sequence"/>
</dbReference>
<evidence type="ECO:0000313" key="3">
    <source>
        <dbReference type="EMBL" id="MFC0563019.1"/>
    </source>
</evidence>
<dbReference type="RefSeq" id="WP_377335175.1">
    <property type="nucleotide sequence ID" value="NZ_JBHLUE010000002.1"/>
</dbReference>
<dbReference type="EMBL" id="JBHLUE010000002">
    <property type="protein sequence ID" value="MFC0563019.1"/>
    <property type="molecule type" value="Genomic_DNA"/>
</dbReference>
<protein>
    <submittedName>
        <fullName evidence="3">TadE/TadG family type IV pilus assembly protein</fullName>
    </submittedName>
</protein>
<proteinExistence type="predicted"/>
<accession>A0ABV6NQQ9</accession>
<keyword evidence="1" id="KW-0472">Membrane</keyword>
<organism evidence="3 4">
    <name type="scientific">Plantactinospora siamensis</name>
    <dbReference type="NCBI Taxonomy" id="555372"/>
    <lineage>
        <taxon>Bacteria</taxon>
        <taxon>Bacillati</taxon>
        <taxon>Actinomycetota</taxon>
        <taxon>Actinomycetes</taxon>
        <taxon>Micromonosporales</taxon>
        <taxon>Micromonosporaceae</taxon>
        <taxon>Plantactinospora</taxon>
    </lineage>
</organism>
<dbReference type="InterPro" id="IPR012495">
    <property type="entry name" value="TadE-like_dom"/>
</dbReference>